<reference evidence="3 4" key="1">
    <citation type="submission" date="2019-09" db="EMBL/GenBank/DDBJ databases">
        <title>Draft genome sequence of Ginsengibacter sp. BR5-29.</title>
        <authorList>
            <person name="Im W.-T."/>
        </authorList>
    </citation>
    <scope>NUCLEOTIDE SEQUENCE [LARGE SCALE GENOMIC DNA]</scope>
    <source>
        <strain evidence="3 4">BR5-29</strain>
    </source>
</reference>
<protein>
    <submittedName>
        <fullName evidence="3">YcxB family protein</fullName>
    </submittedName>
</protein>
<sequence length="160" mass="19122">MTSLFFTYSKPKVLQALRYHFITRKEIKFIVILVNLFAIVAATFYYFKKVSAYVFLGSSCLWFCLMISFWYVLPNVIYRKSKTFKDRLKVSFEQQHMFIENDGGSRSWPWTAFSSMIESPYFFHLYFDSRSFFIIPKDAFEPDKISEVRKILKEKIKPDG</sequence>
<evidence type="ECO:0000256" key="1">
    <source>
        <dbReference type="SAM" id="Phobius"/>
    </source>
</evidence>
<keyword evidence="1" id="KW-1133">Transmembrane helix</keyword>
<proteinExistence type="predicted"/>
<comment type="caution">
    <text evidence="3">The sequence shown here is derived from an EMBL/GenBank/DDBJ whole genome shotgun (WGS) entry which is preliminary data.</text>
</comment>
<keyword evidence="1" id="KW-0472">Membrane</keyword>
<dbReference type="Pfam" id="PF14317">
    <property type="entry name" value="YcxB"/>
    <property type="match status" value="1"/>
</dbReference>
<organism evidence="3 4">
    <name type="scientific">Ginsengibacter hankyongi</name>
    <dbReference type="NCBI Taxonomy" id="2607284"/>
    <lineage>
        <taxon>Bacteria</taxon>
        <taxon>Pseudomonadati</taxon>
        <taxon>Bacteroidota</taxon>
        <taxon>Chitinophagia</taxon>
        <taxon>Chitinophagales</taxon>
        <taxon>Chitinophagaceae</taxon>
        <taxon>Ginsengibacter</taxon>
    </lineage>
</organism>
<evidence type="ECO:0000313" key="3">
    <source>
        <dbReference type="EMBL" id="KAA9039330.1"/>
    </source>
</evidence>
<name>A0A5J5IGD7_9BACT</name>
<accession>A0A5J5IGD7</accession>
<dbReference type="RefSeq" id="WP_150414739.1">
    <property type="nucleotide sequence ID" value="NZ_VYQF01000002.1"/>
</dbReference>
<keyword evidence="1" id="KW-0812">Transmembrane</keyword>
<gene>
    <name evidence="3" type="ORF">FW778_10900</name>
</gene>
<keyword evidence="4" id="KW-1185">Reference proteome</keyword>
<dbReference type="AlphaFoldDB" id="A0A5J5IGD7"/>
<feature type="transmembrane region" description="Helical" evidence="1">
    <location>
        <begin position="53"/>
        <end position="73"/>
    </location>
</feature>
<dbReference type="EMBL" id="VYQF01000002">
    <property type="protein sequence ID" value="KAA9039330.1"/>
    <property type="molecule type" value="Genomic_DNA"/>
</dbReference>
<feature type="domain" description="YcxB-like C-terminal" evidence="2">
    <location>
        <begin position="92"/>
        <end position="152"/>
    </location>
</feature>
<feature type="transmembrane region" description="Helical" evidence="1">
    <location>
        <begin position="27"/>
        <end position="47"/>
    </location>
</feature>
<evidence type="ECO:0000313" key="4">
    <source>
        <dbReference type="Proteomes" id="UP000326903"/>
    </source>
</evidence>
<evidence type="ECO:0000259" key="2">
    <source>
        <dbReference type="Pfam" id="PF14317"/>
    </source>
</evidence>
<dbReference type="Proteomes" id="UP000326903">
    <property type="component" value="Unassembled WGS sequence"/>
</dbReference>
<dbReference type="InterPro" id="IPR025588">
    <property type="entry name" value="YcxB-like_C"/>
</dbReference>